<protein>
    <submittedName>
        <fullName evidence="2">Lipase</fullName>
    </submittedName>
</protein>
<dbReference type="SUPFAM" id="SSF53474">
    <property type="entry name" value="alpha/beta-Hydrolases"/>
    <property type="match status" value="1"/>
</dbReference>
<reference evidence="2 3" key="1">
    <citation type="submission" date="2017-06" db="EMBL/GenBank/DDBJ databases">
        <title>Streptomyces albireticuli Genome sequencing and assembly.</title>
        <authorList>
            <person name="Wang Y."/>
            <person name="Du B."/>
            <person name="Ding Y."/>
            <person name="Liu H."/>
            <person name="Hou Q."/>
            <person name="Liu K."/>
            <person name="Yao L."/>
            <person name="Wang C."/>
        </authorList>
    </citation>
    <scope>NUCLEOTIDE SEQUENCE [LARGE SCALE GENOMIC DNA]</scope>
    <source>
        <strain evidence="2 3">MDJK11</strain>
    </source>
</reference>
<dbReference type="OrthoDB" id="8871309at2"/>
<dbReference type="EMBL" id="CP021744">
    <property type="protein sequence ID" value="ARZ68356.1"/>
    <property type="molecule type" value="Genomic_DNA"/>
</dbReference>
<organism evidence="2 3">
    <name type="scientific">Streptomyces albireticuli</name>
    <dbReference type="NCBI Taxonomy" id="1940"/>
    <lineage>
        <taxon>Bacteria</taxon>
        <taxon>Bacillati</taxon>
        <taxon>Actinomycetota</taxon>
        <taxon>Actinomycetes</taxon>
        <taxon>Kitasatosporales</taxon>
        <taxon>Streptomycetaceae</taxon>
        <taxon>Streptomyces</taxon>
    </lineage>
</organism>
<dbReference type="AlphaFoldDB" id="A0A1Z2L263"/>
<dbReference type="Gene3D" id="3.40.50.1820">
    <property type="entry name" value="alpha/beta hydrolase"/>
    <property type="match status" value="1"/>
</dbReference>
<feature type="region of interest" description="Disordered" evidence="1">
    <location>
        <begin position="46"/>
        <end position="75"/>
    </location>
</feature>
<dbReference type="InterPro" id="IPR029058">
    <property type="entry name" value="AB_hydrolase_fold"/>
</dbReference>
<dbReference type="KEGG" id="salj:SMD11_2707"/>
<gene>
    <name evidence="2" type="ORF">SMD11_2707</name>
</gene>
<sequence>MGALRFLTLLSALLRPSAARTRSTVLELAILTGHVLLYPTGLTQERRARPPHALPATPPPPSGPTDTPELAEKPTKDVGHTPVLLLHGFIDNRSVFVLLRRSLRRNGWRHVESLNYSPLTCDLRTAAQLLARHVEDLCTRTGSSGVDVVGHSLGGLIARYYIQRLGGDARVRTLVTLGTPHGGTRVAPLMSAHPLVRQMRPGSEVIRELAGPAPNCATRFISFWSDLDQLMVPVETARIDHPDLLARNVRVTGVGHLALPVHWAVAAGIRQALTAEEPAAGASGAASVA</sequence>
<evidence type="ECO:0000256" key="1">
    <source>
        <dbReference type="SAM" id="MobiDB-lite"/>
    </source>
</evidence>
<dbReference type="RefSeq" id="WP_087926662.1">
    <property type="nucleotide sequence ID" value="NZ_CP021744.1"/>
</dbReference>
<accession>A0A1Z2L263</accession>
<proteinExistence type="predicted"/>
<dbReference type="PANTHER" id="PTHR37946">
    <property type="entry name" value="SLL1969 PROTEIN"/>
    <property type="match status" value="1"/>
</dbReference>
<feature type="compositionally biased region" description="Pro residues" evidence="1">
    <location>
        <begin position="52"/>
        <end position="63"/>
    </location>
</feature>
<dbReference type="Pfam" id="PF02089">
    <property type="entry name" value="Palm_thioest"/>
    <property type="match status" value="1"/>
</dbReference>
<name>A0A1Z2L263_9ACTN</name>
<dbReference type="Proteomes" id="UP000195755">
    <property type="component" value="Chromosome"/>
</dbReference>
<dbReference type="PANTHER" id="PTHR37946:SF1">
    <property type="entry name" value="SLL1969 PROTEIN"/>
    <property type="match status" value="1"/>
</dbReference>
<evidence type="ECO:0000313" key="3">
    <source>
        <dbReference type="Proteomes" id="UP000195755"/>
    </source>
</evidence>
<evidence type="ECO:0000313" key="2">
    <source>
        <dbReference type="EMBL" id="ARZ68356.1"/>
    </source>
</evidence>